<organism evidence="1 2">
    <name type="scientific">Aureimonas jatrophae</name>
    <dbReference type="NCBI Taxonomy" id="1166073"/>
    <lineage>
        <taxon>Bacteria</taxon>
        <taxon>Pseudomonadati</taxon>
        <taxon>Pseudomonadota</taxon>
        <taxon>Alphaproteobacteria</taxon>
        <taxon>Hyphomicrobiales</taxon>
        <taxon>Aurantimonadaceae</taxon>
        <taxon>Aureimonas</taxon>
    </lineage>
</organism>
<protein>
    <submittedName>
        <fullName evidence="1">Uncharacterized protein</fullName>
    </submittedName>
</protein>
<gene>
    <name evidence="1" type="ORF">SAMN05192530_101477</name>
</gene>
<proteinExistence type="predicted"/>
<sequence length="234" mass="26039">MSCRSDNFDDLTILRNKQTCAATRLSAEIGAEVVRIMGERRAHGLPTYRLAQIGNALGPQLRELERLNGRRLVDIVQDDLGYEIVVSAGQPGAPFVRTDGLAPPPVPRRRIPDELWLAFTTPLPARMTRDFLRDARRHRDSGEAVRPAADCVPIPRPLIHPAPQRHLFDAVARTIQDWAGHHQVTWSDPAPRDRSPGTIVRSLPLARQRSSRRPFGNGPRDVALAPTVDTAVFL</sequence>
<dbReference type="Proteomes" id="UP000198793">
    <property type="component" value="Unassembled WGS sequence"/>
</dbReference>
<name>A0A1H0CV02_9HYPH</name>
<keyword evidence="2" id="KW-1185">Reference proteome</keyword>
<reference evidence="1 2" key="1">
    <citation type="submission" date="2016-10" db="EMBL/GenBank/DDBJ databases">
        <authorList>
            <person name="de Groot N.N."/>
        </authorList>
    </citation>
    <scope>NUCLEOTIDE SEQUENCE [LARGE SCALE GENOMIC DNA]</scope>
    <source>
        <strain evidence="2">L7-484,KACC 16230,DSM 25025</strain>
    </source>
</reference>
<accession>A0A1H0CV02</accession>
<dbReference type="AlphaFoldDB" id="A0A1H0CV02"/>
<evidence type="ECO:0000313" key="2">
    <source>
        <dbReference type="Proteomes" id="UP000198793"/>
    </source>
</evidence>
<dbReference type="STRING" id="1166073.SAMN05192530_101477"/>
<evidence type="ECO:0000313" key="1">
    <source>
        <dbReference type="EMBL" id="SDN61739.1"/>
    </source>
</evidence>
<dbReference type="EMBL" id="FNIT01000001">
    <property type="protein sequence ID" value="SDN61739.1"/>
    <property type="molecule type" value="Genomic_DNA"/>
</dbReference>